<evidence type="ECO:0000313" key="2">
    <source>
        <dbReference type="Proteomes" id="UP000246806"/>
    </source>
</evidence>
<protein>
    <submittedName>
        <fullName evidence="1">Uncharacterized protein</fullName>
    </submittedName>
</protein>
<organism evidence="1 2">
    <name type="scientific">Bacillus phage BCP12</name>
    <dbReference type="NCBI Taxonomy" id="1913122"/>
    <lineage>
        <taxon>Viruses</taxon>
        <taxon>Duplodnaviria</taxon>
        <taxon>Heunggongvirae</taxon>
        <taxon>Uroviricota</taxon>
        <taxon>Caudoviricetes</taxon>
        <taxon>Herelleviridae</taxon>
        <taxon>Bastillevirinae</taxon>
        <taxon>Tsarbombavirus</taxon>
        <taxon>Tsarbombavirus BCP78</taxon>
    </lineage>
</organism>
<proteinExistence type="predicted"/>
<dbReference type="EMBL" id="KX987999">
    <property type="protein sequence ID" value="AQN32433.1"/>
    <property type="molecule type" value="Genomic_DNA"/>
</dbReference>
<accession>A0A2S0CS53</accession>
<reference evidence="1 2" key="1">
    <citation type="submission" date="2016-10" db="EMBL/GenBank/DDBJ databases">
        <title>Complete Genome Sequence of Bacillus Phage BCP12.</title>
        <authorList>
            <person name="Ghosh K."/>
            <person name="Kim K.-P."/>
        </authorList>
    </citation>
    <scope>NUCLEOTIDE SEQUENCE [LARGE SCALE GENOMIC DNA]</scope>
</reference>
<evidence type="ECO:0000313" key="1">
    <source>
        <dbReference type="EMBL" id="AQN32433.1"/>
    </source>
</evidence>
<dbReference type="Proteomes" id="UP000246806">
    <property type="component" value="Genome"/>
</dbReference>
<gene>
    <name evidence="1" type="ORF">BCP12_010</name>
</gene>
<sequence>MKQKTLIEKLKHRKSFLERQIEHRIEPRVNHYKSREDNLSKHGFRTWGTEEGRIGAKEMEIAFLEELIELEEKKIKERIQFVKDRIVELDEHDDVVGYDASDTNLPIGAHVSYGLRVGELQSKTWELKFLESLVEEGKHGSSEGTV</sequence>
<name>A0A2S0CS53_9CAUD</name>